<evidence type="ECO:0000313" key="2">
    <source>
        <dbReference type="EMBL" id="CDF36355.1"/>
    </source>
</evidence>
<protein>
    <submittedName>
        <fullName evidence="2">Uncharacterized protein</fullName>
    </submittedName>
</protein>
<evidence type="ECO:0000313" key="3">
    <source>
        <dbReference type="Proteomes" id="UP000012073"/>
    </source>
</evidence>
<name>R7QG06_CHOCR</name>
<organism evidence="2 3">
    <name type="scientific">Chondrus crispus</name>
    <name type="common">Carrageen Irish moss</name>
    <name type="synonym">Polymorpha crispa</name>
    <dbReference type="NCBI Taxonomy" id="2769"/>
    <lineage>
        <taxon>Eukaryota</taxon>
        <taxon>Rhodophyta</taxon>
        <taxon>Florideophyceae</taxon>
        <taxon>Rhodymeniophycidae</taxon>
        <taxon>Gigartinales</taxon>
        <taxon>Gigartinaceae</taxon>
        <taxon>Chondrus</taxon>
    </lineage>
</organism>
<dbReference type="Proteomes" id="UP000012073">
    <property type="component" value="Unassembled WGS sequence"/>
</dbReference>
<reference evidence="3" key="1">
    <citation type="journal article" date="2013" name="Proc. Natl. Acad. Sci. U.S.A.">
        <title>Genome structure and metabolic features in the red seaweed Chondrus crispus shed light on evolution of the Archaeplastida.</title>
        <authorList>
            <person name="Collen J."/>
            <person name="Porcel B."/>
            <person name="Carre W."/>
            <person name="Ball S.G."/>
            <person name="Chaparro C."/>
            <person name="Tonon T."/>
            <person name="Barbeyron T."/>
            <person name="Michel G."/>
            <person name="Noel B."/>
            <person name="Valentin K."/>
            <person name="Elias M."/>
            <person name="Artiguenave F."/>
            <person name="Arun A."/>
            <person name="Aury J.M."/>
            <person name="Barbosa-Neto J.F."/>
            <person name="Bothwell J.H."/>
            <person name="Bouget F.Y."/>
            <person name="Brillet L."/>
            <person name="Cabello-Hurtado F."/>
            <person name="Capella-Gutierrez S."/>
            <person name="Charrier B."/>
            <person name="Cladiere L."/>
            <person name="Cock J.M."/>
            <person name="Coelho S.M."/>
            <person name="Colleoni C."/>
            <person name="Czjzek M."/>
            <person name="Da Silva C."/>
            <person name="Delage L."/>
            <person name="Denoeud F."/>
            <person name="Deschamps P."/>
            <person name="Dittami S.M."/>
            <person name="Gabaldon T."/>
            <person name="Gachon C.M."/>
            <person name="Groisillier A."/>
            <person name="Herve C."/>
            <person name="Jabbari K."/>
            <person name="Katinka M."/>
            <person name="Kloareg B."/>
            <person name="Kowalczyk N."/>
            <person name="Labadie K."/>
            <person name="Leblanc C."/>
            <person name="Lopez P.J."/>
            <person name="McLachlan D.H."/>
            <person name="Meslet-Cladiere L."/>
            <person name="Moustafa A."/>
            <person name="Nehr Z."/>
            <person name="Nyvall Collen P."/>
            <person name="Panaud O."/>
            <person name="Partensky F."/>
            <person name="Poulain J."/>
            <person name="Rensing S.A."/>
            <person name="Rousvoal S."/>
            <person name="Samson G."/>
            <person name="Symeonidi A."/>
            <person name="Weissenbach J."/>
            <person name="Zambounis A."/>
            <person name="Wincker P."/>
            <person name="Boyen C."/>
        </authorList>
    </citation>
    <scope>NUCLEOTIDE SEQUENCE [LARGE SCALE GENOMIC DNA]</scope>
    <source>
        <strain evidence="3">cv. Stackhouse</strain>
    </source>
</reference>
<evidence type="ECO:0000256" key="1">
    <source>
        <dbReference type="SAM" id="MobiDB-lite"/>
    </source>
</evidence>
<dbReference type="Gramene" id="CDF36355">
    <property type="protein sequence ID" value="CDF36355"/>
    <property type="gene ID" value="CHC_T00004682001"/>
</dbReference>
<dbReference type="AlphaFoldDB" id="R7QG06"/>
<gene>
    <name evidence="2" type="ORF">CHC_T00004682001</name>
</gene>
<accession>R7QG06</accession>
<dbReference type="EMBL" id="HG001774">
    <property type="protein sequence ID" value="CDF36355.1"/>
    <property type="molecule type" value="Genomic_DNA"/>
</dbReference>
<dbReference type="KEGG" id="ccp:CHC_T00004682001"/>
<proteinExistence type="predicted"/>
<keyword evidence="3" id="KW-1185">Reference proteome</keyword>
<dbReference type="RefSeq" id="XP_005716174.1">
    <property type="nucleotide sequence ID" value="XM_005716117.1"/>
</dbReference>
<sequence>MIQAASSWRERALGSVSSKETRSAGVRRRGVASDGSVGMMEERWWNLCVCVCAEGRNGGTAWMGQGLRKQRCHLGMVPIWDAPRREDAERDEFVIYQNLEI</sequence>
<feature type="region of interest" description="Disordered" evidence="1">
    <location>
        <begin position="1"/>
        <end position="33"/>
    </location>
</feature>
<dbReference type="GeneID" id="17323890"/>